<dbReference type="SUPFAM" id="SSF53756">
    <property type="entry name" value="UDP-Glycosyltransferase/glycogen phosphorylase"/>
    <property type="match status" value="1"/>
</dbReference>
<dbReference type="EMBL" id="CP011801">
    <property type="protein sequence ID" value="ALA61020.1"/>
    <property type="molecule type" value="Genomic_DNA"/>
</dbReference>
<feature type="domain" description="Glycosyl transferase family 1" evidence="2">
    <location>
        <begin position="214"/>
        <end position="374"/>
    </location>
</feature>
<dbReference type="STRING" id="42253.NITMOv2_4649"/>
<dbReference type="Pfam" id="PF13439">
    <property type="entry name" value="Glyco_transf_4"/>
    <property type="match status" value="1"/>
</dbReference>
<reference evidence="4 5" key="1">
    <citation type="journal article" date="2015" name="Proc. Natl. Acad. Sci. U.S.A.">
        <title>Expanded metabolic versatility of ubiquitous nitrite-oxidizing bacteria from the genus Nitrospira.</title>
        <authorList>
            <person name="Koch H."/>
            <person name="Lucker S."/>
            <person name="Albertsen M."/>
            <person name="Kitzinger K."/>
            <person name="Herbold C."/>
            <person name="Spieck E."/>
            <person name="Nielsen P.H."/>
            <person name="Wagner M."/>
            <person name="Daims H."/>
        </authorList>
    </citation>
    <scope>NUCLEOTIDE SEQUENCE [LARGE SCALE GENOMIC DNA]</scope>
    <source>
        <strain evidence="4 5">NSP M-1</strain>
    </source>
</reference>
<dbReference type="PATRIC" id="fig|42253.5.peg.4584"/>
<evidence type="ECO:0000313" key="4">
    <source>
        <dbReference type="EMBL" id="ALA61020.1"/>
    </source>
</evidence>
<gene>
    <name evidence="4" type="ORF">NITMOv2_4649</name>
</gene>
<dbReference type="GO" id="GO:0016757">
    <property type="term" value="F:glycosyltransferase activity"/>
    <property type="evidence" value="ECO:0007669"/>
    <property type="project" value="InterPro"/>
</dbReference>
<evidence type="ECO:0000259" key="3">
    <source>
        <dbReference type="Pfam" id="PF13439"/>
    </source>
</evidence>
<evidence type="ECO:0000256" key="1">
    <source>
        <dbReference type="SAM" id="MobiDB-lite"/>
    </source>
</evidence>
<dbReference type="Proteomes" id="UP000069205">
    <property type="component" value="Chromosome"/>
</dbReference>
<dbReference type="InterPro" id="IPR001296">
    <property type="entry name" value="Glyco_trans_1"/>
</dbReference>
<dbReference type="InterPro" id="IPR028098">
    <property type="entry name" value="Glyco_trans_4-like_N"/>
</dbReference>
<dbReference type="InterPro" id="IPR050194">
    <property type="entry name" value="Glycosyltransferase_grp1"/>
</dbReference>
<dbReference type="KEGG" id="nmv:NITMOv2_4649"/>
<evidence type="ECO:0000313" key="5">
    <source>
        <dbReference type="Proteomes" id="UP000069205"/>
    </source>
</evidence>
<organism evidence="4 5">
    <name type="scientific">Nitrospira moscoviensis</name>
    <dbReference type="NCBI Taxonomy" id="42253"/>
    <lineage>
        <taxon>Bacteria</taxon>
        <taxon>Pseudomonadati</taxon>
        <taxon>Nitrospirota</taxon>
        <taxon>Nitrospiria</taxon>
        <taxon>Nitrospirales</taxon>
        <taxon>Nitrospiraceae</taxon>
        <taxon>Nitrospira</taxon>
    </lineage>
</organism>
<dbReference type="Pfam" id="PF00534">
    <property type="entry name" value="Glycos_transf_1"/>
    <property type="match status" value="1"/>
</dbReference>
<protein>
    <submittedName>
        <fullName evidence="4">Uncharacterized protein</fullName>
    </submittedName>
</protein>
<feature type="region of interest" description="Disordered" evidence="1">
    <location>
        <begin position="1"/>
        <end position="25"/>
    </location>
</feature>
<dbReference type="AlphaFoldDB" id="A0A0K2GJA0"/>
<dbReference type="PANTHER" id="PTHR45947">
    <property type="entry name" value="SULFOQUINOVOSYL TRANSFERASE SQD2"/>
    <property type="match status" value="1"/>
</dbReference>
<proteinExistence type="predicted"/>
<feature type="domain" description="Glycosyltransferase subfamily 4-like N-terminal" evidence="3">
    <location>
        <begin position="43"/>
        <end position="201"/>
    </location>
</feature>
<name>A0A0K2GJA0_NITMO</name>
<keyword evidence="5" id="KW-1185">Reference proteome</keyword>
<evidence type="ECO:0000259" key="2">
    <source>
        <dbReference type="Pfam" id="PF00534"/>
    </source>
</evidence>
<dbReference type="RefSeq" id="WP_202967284.1">
    <property type="nucleotide sequence ID" value="NZ_CP011801.1"/>
</dbReference>
<accession>A0A0K2GJA0</accession>
<dbReference type="Gene3D" id="3.40.50.2000">
    <property type="entry name" value="Glycogen Phosphorylase B"/>
    <property type="match status" value="2"/>
</dbReference>
<sequence>MTTWLTSPPALSLAEPARPQPDRDTGPSLRVLHLYKSWAPAGYGGVEQMIATLGVGAGAHGIVSRVAYLGPGRGIARVRYRGIGAYRFPLNLHVASTGLSLSWAAAYPRLTEWADVLHFHFPWPYGDLVHLGSGVRKPMLVTYHLDITRQRILRWLYWPLMQRFLRRADLIVATSENVRRTSSVLQRLAHRTEVIPLGVDDRCAGQVVPIRLAQWRHRLGEGFALFVGVLRYYKGLPYLLEAARSIRGRIVIAGTGPCERALKRQARRLRLSNVVFVGEVTEADKEALYRLCHVFVFPSHLRSEGFGLALVEAAMHGKPMVSCEIGTGTSFVNRHGETGLVVPPRDPAALSDAVNRLLADRWERDAFGRNARQRYVDRFTADAMSAAYTTVYRRLAEGAQ</sequence>
<dbReference type="PANTHER" id="PTHR45947:SF3">
    <property type="entry name" value="SULFOQUINOVOSYL TRANSFERASE SQD2"/>
    <property type="match status" value="1"/>
</dbReference>